<name>A0ACD3SS52_9BURK</name>
<dbReference type="EMBL" id="AKCV02000013">
    <property type="protein sequence ID" value="TMS59110.1"/>
    <property type="molecule type" value="Genomic_DNA"/>
</dbReference>
<gene>
    <name evidence="1" type="ORF">MW7_004075</name>
</gene>
<evidence type="ECO:0000313" key="1">
    <source>
        <dbReference type="EMBL" id="TMS59110.1"/>
    </source>
</evidence>
<accession>A0ACD3SS52</accession>
<keyword evidence="2" id="KW-1185">Reference proteome</keyword>
<proteinExistence type="predicted"/>
<dbReference type="Proteomes" id="UP000004277">
    <property type="component" value="Unassembled WGS sequence"/>
</dbReference>
<evidence type="ECO:0000313" key="2">
    <source>
        <dbReference type="Proteomes" id="UP000004277"/>
    </source>
</evidence>
<protein>
    <submittedName>
        <fullName evidence="1">AzlC family ABC transporter permease</fullName>
    </submittedName>
</protein>
<reference evidence="1" key="1">
    <citation type="submission" date="2019-05" db="EMBL/GenBank/DDBJ databases">
        <title>Revised genome assembly of Burkholderiaceae (previously Ralstonia) sp. PBA.</title>
        <authorList>
            <person name="Gan H.M."/>
        </authorList>
    </citation>
    <scope>NUCLEOTIDE SEQUENCE</scope>
    <source>
        <strain evidence="1">PBA</strain>
    </source>
</reference>
<sequence length="311" mass="33398">MRLLALFQAQFQGDRPRGVPGTLRDRVWVTLWAGRPQIERTHFLEGVRAFVPTIPAVFSWGLVTGIAMSKSVLTVPQAIVMSLFLYAGAAQLAILPLMAAGLPIWTSLLTAMLVNLRFIITSAALQPHFAYLPFLRRTLLGSFNGDITFVLFMARYTEPGYAPGKQGYFWGIAVTNFVTWQVASILGILVASVFPESWGVGLAGTLALIPVMVSTIRSRSSLLAVGVAAVLSLLLFDLPYRLSLVAAVIGAIAIGMAGDELADRATLRAIHRHAHDGDDDGAADGNVGRAGSAYHADNTHRGSGNGREERS</sequence>
<organism evidence="1 2">
    <name type="scientific">Imbroritus primus</name>
    <dbReference type="NCBI Taxonomy" id="3058603"/>
    <lineage>
        <taxon>Bacteria</taxon>
        <taxon>Pseudomonadati</taxon>
        <taxon>Pseudomonadota</taxon>
        <taxon>Betaproteobacteria</taxon>
        <taxon>Burkholderiales</taxon>
        <taxon>Burkholderiaceae</taxon>
        <taxon>Imbroritus</taxon>
    </lineage>
</organism>
<comment type="caution">
    <text evidence="1">The sequence shown here is derived from an EMBL/GenBank/DDBJ whole genome shotgun (WGS) entry which is preliminary data.</text>
</comment>